<dbReference type="HOGENOM" id="CLU_047036_5_3_1"/>
<dbReference type="InterPro" id="IPR006694">
    <property type="entry name" value="Fatty_acid_hydroxylase"/>
</dbReference>
<dbReference type="GO" id="GO:0016020">
    <property type="term" value="C:membrane"/>
    <property type="evidence" value="ECO:0007669"/>
    <property type="project" value="UniProtKB-SubCell"/>
</dbReference>
<accession>A0A0D3JJ81</accession>
<evidence type="ECO:0000313" key="7">
    <source>
        <dbReference type="Proteomes" id="UP000013827"/>
    </source>
</evidence>
<keyword evidence="7" id="KW-1185">Reference proteome</keyword>
<evidence type="ECO:0000256" key="4">
    <source>
        <dbReference type="ARBA" id="ARBA00023136"/>
    </source>
</evidence>
<comment type="subcellular location">
    <subcellularLocation>
        <location evidence="1">Membrane</location>
    </subcellularLocation>
</comment>
<dbReference type="PANTHER" id="PTHR11863">
    <property type="entry name" value="STEROL DESATURASE"/>
    <property type="match status" value="1"/>
</dbReference>
<dbReference type="Pfam" id="PF04116">
    <property type="entry name" value="FA_hydroxylase"/>
    <property type="match status" value="1"/>
</dbReference>
<dbReference type="EnsemblProtists" id="EOD23566">
    <property type="protein sequence ID" value="EOD23566"/>
    <property type="gene ID" value="EMIHUDRAFT_46060"/>
</dbReference>
<dbReference type="PaxDb" id="2903-EOD23566"/>
<reference evidence="6" key="2">
    <citation type="submission" date="2024-10" db="UniProtKB">
        <authorList>
            <consortium name="EnsemblProtists"/>
        </authorList>
    </citation>
    <scope>IDENTIFICATION</scope>
</reference>
<keyword evidence="4" id="KW-0472">Membrane</keyword>
<dbReference type="GO" id="GO:0016491">
    <property type="term" value="F:oxidoreductase activity"/>
    <property type="evidence" value="ECO:0007669"/>
    <property type="project" value="InterPro"/>
</dbReference>
<evidence type="ECO:0000256" key="1">
    <source>
        <dbReference type="ARBA" id="ARBA00004370"/>
    </source>
</evidence>
<proteinExistence type="predicted"/>
<dbReference type="KEGG" id="ehx:EMIHUDRAFT_46060"/>
<evidence type="ECO:0000313" key="6">
    <source>
        <dbReference type="EnsemblProtists" id="EOD23566"/>
    </source>
</evidence>
<organism evidence="6 7">
    <name type="scientific">Emiliania huxleyi (strain CCMP1516)</name>
    <dbReference type="NCBI Taxonomy" id="280463"/>
    <lineage>
        <taxon>Eukaryota</taxon>
        <taxon>Haptista</taxon>
        <taxon>Haptophyta</taxon>
        <taxon>Prymnesiophyceae</taxon>
        <taxon>Isochrysidales</taxon>
        <taxon>Noelaerhabdaceae</taxon>
        <taxon>Emiliania</taxon>
    </lineage>
</organism>
<reference evidence="7" key="1">
    <citation type="journal article" date="2013" name="Nature">
        <title>Pan genome of the phytoplankton Emiliania underpins its global distribution.</title>
        <authorList>
            <person name="Read B.A."/>
            <person name="Kegel J."/>
            <person name="Klute M.J."/>
            <person name="Kuo A."/>
            <person name="Lefebvre S.C."/>
            <person name="Maumus F."/>
            <person name="Mayer C."/>
            <person name="Miller J."/>
            <person name="Monier A."/>
            <person name="Salamov A."/>
            <person name="Young J."/>
            <person name="Aguilar M."/>
            <person name="Claverie J.M."/>
            <person name="Frickenhaus S."/>
            <person name="Gonzalez K."/>
            <person name="Herman E.K."/>
            <person name="Lin Y.C."/>
            <person name="Napier J."/>
            <person name="Ogata H."/>
            <person name="Sarno A.F."/>
            <person name="Shmutz J."/>
            <person name="Schroeder D."/>
            <person name="de Vargas C."/>
            <person name="Verret F."/>
            <person name="von Dassow P."/>
            <person name="Valentin K."/>
            <person name="Van de Peer Y."/>
            <person name="Wheeler G."/>
            <person name="Dacks J.B."/>
            <person name="Delwiche C.F."/>
            <person name="Dyhrman S.T."/>
            <person name="Glockner G."/>
            <person name="John U."/>
            <person name="Richards T."/>
            <person name="Worden A.Z."/>
            <person name="Zhang X."/>
            <person name="Grigoriev I.V."/>
            <person name="Allen A.E."/>
            <person name="Bidle K."/>
            <person name="Borodovsky M."/>
            <person name="Bowler C."/>
            <person name="Brownlee C."/>
            <person name="Cock J.M."/>
            <person name="Elias M."/>
            <person name="Gladyshev V.N."/>
            <person name="Groth M."/>
            <person name="Guda C."/>
            <person name="Hadaegh A."/>
            <person name="Iglesias-Rodriguez M.D."/>
            <person name="Jenkins J."/>
            <person name="Jones B.M."/>
            <person name="Lawson T."/>
            <person name="Leese F."/>
            <person name="Lindquist E."/>
            <person name="Lobanov A."/>
            <person name="Lomsadze A."/>
            <person name="Malik S.B."/>
            <person name="Marsh M.E."/>
            <person name="Mackinder L."/>
            <person name="Mock T."/>
            <person name="Mueller-Roeber B."/>
            <person name="Pagarete A."/>
            <person name="Parker M."/>
            <person name="Probert I."/>
            <person name="Quesneville H."/>
            <person name="Raines C."/>
            <person name="Rensing S.A."/>
            <person name="Riano-Pachon D.M."/>
            <person name="Richier S."/>
            <person name="Rokitta S."/>
            <person name="Shiraiwa Y."/>
            <person name="Soanes D.M."/>
            <person name="van der Giezen M."/>
            <person name="Wahlund T.M."/>
            <person name="Williams B."/>
            <person name="Wilson W."/>
            <person name="Wolfe G."/>
            <person name="Wurch L.L."/>
        </authorList>
    </citation>
    <scope>NUCLEOTIDE SEQUENCE</scope>
</reference>
<evidence type="ECO:0000259" key="5">
    <source>
        <dbReference type="Pfam" id="PF04116"/>
    </source>
</evidence>
<keyword evidence="2" id="KW-0812">Transmembrane</keyword>
<dbReference type="GO" id="GO:0008610">
    <property type="term" value="P:lipid biosynthetic process"/>
    <property type="evidence" value="ECO:0007669"/>
    <property type="project" value="InterPro"/>
</dbReference>
<dbReference type="GO" id="GO:0005506">
    <property type="term" value="F:iron ion binding"/>
    <property type="evidence" value="ECO:0007669"/>
    <property type="project" value="InterPro"/>
</dbReference>
<dbReference type="GeneID" id="17269111"/>
<dbReference type="RefSeq" id="XP_005775995.1">
    <property type="nucleotide sequence ID" value="XM_005775938.1"/>
</dbReference>
<dbReference type="eggNOG" id="KOG0873">
    <property type="taxonomic scope" value="Eukaryota"/>
</dbReference>
<evidence type="ECO:0000256" key="2">
    <source>
        <dbReference type="ARBA" id="ARBA00022692"/>
    </source>
</evidence>
<dbReference type="Proteomes" id="UP000013827">
    <property type="component" value="Unassembled WGS sequence"/>
</dbReference>
<keyword evidence="3" id="KW-1133">Transmembrane helix</keyword>
<dbReference type="AlphaFoldDB" id="A0A0D3JJ81"/>
<protein>
    <recommendedName>
        <fullName evidence="5">Fatty acid hydroxylase domain-containing protein</fullName>
    </recommendedName>
</protein>
<dbReference type="InterPro" id="IPR050307">
    <property type="entry name" value="Sterol_Desaturase_Related"/>
</dbReference>
<name>A0A0D3JJ81_EMIH1</name>
<evidence type="ECO:0000256" key="3">
    <source>
        <dbReference type="ARBA" id="ARBA00022989"/>
    </source>
</evidence>
<dbReference type="STRING" id="2903.R1EKT5"/>
<sequence>PLASAPFTALAWFVLHDLSFYCYHRTLHEVPWLYASVHKPHHKFTAPFAWTSHAVHPAEMALQAAGAMAGPLLWARLYGLPVRAWWCWLALVQAQGVMDHSGYDLPAPLDCFGMLPGFGGTRFHDDHHRYFTGNYAAALSLIDDLMGT</sequence>
<feature type="domain" description="Fatty acid hydroxylase" evidence="5">
    <location>
        <begin position="10"/>
        <end position="148"/>
    </location>
</feature>